<dbReference type="RefSeq" id="WP_179582124.1">
    <property type="nucleotide sequence ID" value="NZ_JACBYR010000001.1"/>
</dbReference>
<evidence type="ECO:0000313" key="2">
    <source>
        <dbReference type="Proteomes" id="UP000542125"/>
    </source>
</evidence>
<protein>
    <submittedName>
        <fullName evidence="1">General secretion pathway protein C</fullName>
    </submittedName>
</protein>
<proteinExistence type="predicted"/>
<gene>
    <name evidence="1" type="ORF">FHW18_000002</name>
</gene>
<dbReference type="EMBL" id="JACBYR010000001">
    <property type="protein sequence ID" value="NYE80731.1"/>
    <property type="molecule type" value="Genomic_DNA"/>
</dbReference>
<comment type="caution">
    <text evidence="1">The sequence shown here is derived from an EMBL/GenBank/DDBJ whole genome shotgun (WGS) entry which is preliminary data.</text>
</comment>
<organism evidence="1 2">
    <name type="scientific">Pigmentiphaga litoralis</name>
    <dbReference type="NCBI Taxonomy" id="516702"/>
    <lineage>
        <taxon>Bacteria</taxon>
        <taxon>Pseudomonadati</taxon>
        <taxon>Pseudomonadota</taxon>
        <taxon>Betaproteobacteria</taxon>
        <taxon>Burkholderiales</taxon>
        <taxon>Alcaligenaceae</taxon>
        <taxon>Pigmentiphaga</taxon>
    </lineage>
</organism>
<name>A0A7Y9LLN0_9BURK</name>
<reference evidence="1 2" key="1">
    <citation type="submission" date="2020-07" db="EMBL/GenBank/DDBJ databases">
        <title>Genomic Encyclopedia of Type Strains, Phase IV (KMG-V): Genome sequencing to study the core and pangenomes of soil and plant-associated prokaryotes.</title>
        <authorList>
            <person name="Whitman W."/>
        </authorList>
    </citation>
    <scope>NUCLEOTIDE SEQUENCE [LARGE SCALE GENOMIC DNA]</scope>
    <source>
        <strain evidence="1 2">SAS40</strain>
    </source>
</reference>
<evidence type="ECO:0000313" key="1">
    <source>
        <dbReference type="EMBL" id="NYE80731.1"/>
    </source>
</evidence>
<dbReference type="Proteomes" id="UP000542125">
    <property type="component" value="Unassembled WGS sequence"/>
</dbReference>
<accession>A0A7Y9LLN0</accession>
<keyword evidence="2" id="KW-1185">Reference proteome</keyword>
<dbReference type="AlphaFoldDB" id="A0A7Y9LLN0"/>
<dbReference type="Gene3D" id="2.30.30.830">
    <property type="match status" value="1"/>
</dbReference>
<sequence length="147" mass="14869">MPMSTPRYLPRLVQRAAVVALAAGIGVWGAIVFAPSPPPAPPTAAASTTLATDTQPVSRWFGTGSGAKIQVVVAGLISAGPRGSAVLAIDGRPARAYAVGNDLAEGVTLAEVGRSGVVLNQGGERVEVRAATLPPLGETIRTVPLVR</sequence>